<evidence type="ECO:0000256" key="1">
    <source>
        <dbReference type="SAM" id="MobiDB-lite"/>
    </source>
</evidence>
<keyword evidence="3" id="KW-1185">Reference proteome</keyword>
<feature type="region of interest" description="Disordered" evidence="1">
    <location>
        <begin position="33"/>
        <end position="76"/>
    </location>
</feature>
<organism evidence="2 3">
    <name type="scientific">Durusdinium trenchii</name>
    <dbReference type="NCBI Taxonomy" id="1381693"/>
    <lineage>
        <taxon>Eukaryota</taxon>
        <taxon>Sar</taxon>
        <taxon>Alveolata</taxon>
        <taxon>Dinophyceae</taxon>
        <taxon>Suessiales</taxon>
        <taxon>Symbiodiniaceae</taxon>
        <taxon>Durusdinium</taxon>
    </lineage>
</organism>
<name>A0ABP0JQ88_9DINO</name>
<proteinExistence type="predicted"/>
<comment type="caution">
    <text evidence="2">The sequence shown here is derived from an EMBL/GenBank/DDBJ whole genome shotgun (WGS) entry which is preliminary data.</text>
</comment>
<reference evidence="2 3" key="1">
    <citation type="submission" date="2024-02" db="EMBL/GenBank/DDBJ databases">
        <authorList>
            <person name="Chen Y."/>
            <person name="Shah S."/>
            <person name="Dougan E. K."/>
            <person name="Thang M."/>
            <person name="Chan C."/>
        </authorList>
    </citation>
    <scope>NUCLEOTIDE SEQUENCE [LARGE SCALE GENOMIC DNA]</scope>
</reference>
<evidence type="ECO:0000313" key="3">
    <source>
        <dbReference type="Proteomes" id="UP001642484"/>
    </source>
</evidence>
<feature type="compositionally biased region" description="Acidic residues" evidence="1">
    <location>
        <begin position="56"/>
        <end position="76"/>
    </location>
</feature>
<accession>A0ABP0JQ88</accession>
<gene>
    <name evidence="2" type="ORF">CCMP2556_LOCUS12567</name>
</gene>
<dbReference type="Proteomes" id="UP001642484">
    <property type="component" value="Unassembled WGS sequence"/>
</dbReference>
<protein>
    <submittedName>
        <fullName evidence="2">Uncharacterized protein</fullName>
    </submittedName>
</protein>
<feature type="region of interest" description="Disordered" evidence="1">
    <location>
        <begin position="1115"/>
        <end position="1136"/>
    </location>
</feature>
<sequence>MADAPSIEDLSSLSESELTAHLEALRAAFEQKGLEWPADPATTGSAATKARRRLEDGDDDEEGEEDSDEEDEGDDQDAIVSLDRSDDKVCFDFRLGELPRGVEHEGEPARLIRTADSGDATVLSVPAGGYIKLPLDFQEKHGATVTQYTLVVELRCSHPRPLSLFQATWPEVSVNHATISECILDDGRILVGGAESDLLRALSAARQQNRFIRIFFVCDAKEGQITVYVNQDLALELGNVSGSRWALDRKGLLLLASNSASYMPGLELKRVELHRRLMHAQDVKAHASQRWSFRGAALSAALRKLRGKLSLSVLDKKPQPIWCDLSFLAHFCDVFMNINNGSIYRSLQVVHLGLQQLIGEKNPLMTSDDQAATKKTMEIFEAGLDLFRKYDRTKGEVDPYDDYAEMPGLLPFLKRLRRALNSLKVGDMALLPGGWGCGDFMERVGEDNYRIAVFGFGDSREYHPKSARMPPKVKFRPIVLENLPRRKALDDAWWALLIATNLPDVNEQLGERKHRRIRTMLRDKTNAQLTYDFFLPYMAGQTLEQVREASEKTADSEDPALDWRTPVYGRSRNNFHRCLLDALHYCLRRNGLSKARTKLVKFCLRTSLLRLASNDVKAVLELSGSDRTLVRMLCKQVAFTAAKLSKVGHLNLDGLRQIKQTVDEVETKLLQKTCSEGTASKPPLLDLCTGESSSHVALGKAASLQACDSASGIFPLFERLLREELEGKEGTPGFMGTPGDCLHTLRFREAFIPLPPVNFDLLAGKVRSMSDAVAALKTTDYLLAQLDNLSSSLRFAHFLKIALVQHVFTRLLPVPLGPISRTRGVDPVWGTTATPEQQVDTALVVKRIAQHFAMSCGATAGHRGFDGTRVIVLGTMVILMDRLLRQPLTTTTSKAVAGRMDDEHEEETRFLVSWEVYAKQSETFLLFSPDLNVARARTLAYFQEVEQEAREQGAKIKHIFQWERDGWVMEFPDQGAEALCGKMAKSLYKRQDGRGVERTNLIDSYVDSYFPEFAAFRDVCMWWKFYLCTDPIVFRFQALEFSDGHLQWSIDIHPRFQKRCYIVKSFGQGNRAQMLFGKLEKPALKEHRYQSEALPSNLAGQSIWSEDDVLHVHTLPSFGDRPRSQTPRTSGCGDVE</sequence>
<evidence type="ECO:0000313" key="2">
    <source>
        <dbReference type="EMBL" id="CAK9016603.1"/>
    </source>
</evidence>
<dbReference type="EMBL" id="CAXAMN010006114">
    <property type="protein sequence ID" value="CAK9016603.1"/>
    <property type="molecule type" value="Genomic_DNA"/>
</dbReference>